<dbReference type="EMBL" id="OX597826">
    <property type="protein sequence ID" value="CAI9731892.1"/>
    <property type="molecule type" value="Genomic_DNA"/>
</dbReference>
<evidence type="ECO:0000313" key="1">
    <source>
        <dbReference type="EMBL" id="CAI9731892.1"/>
    </source>
</evidence>
<dbReference type="AlphaFoldDB" id="A0AA36BDY4"/>
<gene>
    <name evidence="1" type="ORF">OCTVUL_1B010005</name>
</gene>
<accession>A0AA36BDY4</accession>
<dbReference type="Proteomes" id="UP001162480">
    <property type="component" value="Chromosome 13"/>
</dbReference>
<sequence>MKILNHNNLEAFTNVYLGVRINDIHSFGYHFEVYFGEKHAASYSTTLTSICLFDILEKPDPQKHVV</sequence>
<name>A0AA36BDY4_OCTVU</name>
<protein>
    <submittedName>
        <fullName evidence="1">Uncharacterized protein</fullName>
    </submittedName>
</protein>
<proteinExistence type="predicted"/>
<evidence type="ECO:0000313" key="2">
    <source>
        <dbReference type="Proteomes" id="UP001162480"/>
    </source>
</evidence>
<reference evidence="1" key="1">
    <citation type="submission" date="2023-08" db="EMBL/GenBank/DDBJ databases">
        <authorList>
            <person name="Alioto T."/>
            <person name="Alioto T."/>
            <person name="Gomez Garrido J."/>
        </authorList>
    </citation>
    <scope>NUCLEOTIDE SEQUENCE</scope>
</reference>
<keyword evidence="2" id="KW-1185">Reference proteome</keyword>
<organism evidence="1 2">
    <name type="scientific">Octopus vulgaris</name>
    <name type="common">Common octopus</name>
    <dbReference type="NCBI Taxonomy" id="6645"/>
    <lineage>
        <taxon>Eukaryota</taxon>
        <taxon>Metazoa</taxon>
        <taxon>Spiralia</taxon>
        <taxon>Lophotrochozoa</taxon>
        <taxon>Mollusca</taxon>
        <taxon>Cephalopoda</taxon>
        <taxon>Coleoidea</taxon>
        <taxon>Octopodiformes</taxon>
        <taxon>Octopoda</taxon>
        <taxon>Incirrata</taxon>
        <taxon>Octopodidae</taxon>
        <taxon>Octopus</taxon>
    </lineage>
</organism>